<feature type="region of interest" description="Disordered" evidence="1">
    <location>
        <begin position="160"/>
        <end position="212"/>
    </location>
</feature>
<dbReference type="AlphaFoldDB" id="A0A7J6P7V1"/>
<evidence type="ECO:0000313" key="3">
    <source>
        <dbReference type="Proteomes" id="UP000541610"/>
    </source>
</evidence>
<dbReference type="Proteomes" id="UP000541610">
    <property type="component" value="Unassembled WGS sequence"/>
</dbReference>
<name>A0A7J6P7V1_PEROL</name>
<sequence length="315" mass="34008">MSSLQWFDAASPPGPRREPPRAEERRESSMSLKGVSGSKAAGDIDAIVAATMEAERAGGGQSARASKVSPPSPTVDKSATSSDGTSVSNNKKEEDDEAPTDASSRAFTLQEAGQSMDHALKAKQKLIQEHISDHEKKLVDQHLRLKKVRQKLDRLEQDQAAEIGPDAAECRSPQSGVGPEGEGRPPRRRRSWRKPIRSSIGRLGSAAGGNVTESGQWTVSTECVSQYPTDELLLNLLLGLVSGGRLKATEQDLRGVVAVLSAGEMFQCYLAAAESLDACKKEKTETERVLMELLLKAGESRDKVMNEMLQSLDTL</sequence>
<dbReference type="EMBL" id="JABANP010000064">
    <property type="protein sequence ID" value="KAF4692178.1"/>
    <property type="molecule type" value="Genomic_DNA"/>
</dbReference>
<dbReference type="OrthoDB" id="445678at2759"/>
<feature type="region of interest" description="Disordered" evidence="1">
    <location>
        <begin position="1"/>
        <end position="106"/>
    </location>
</feature>
<accession>A0A7J6P7V1</accession>
<evidence type="ECO:0000256" key="1">
    <source>
        <dbReference type="SAM" id="MobiDB-lite"/>
    </source>
</evidence>
<gene>
    <name evidence="2" type="ORF">FOZ60_013918</name>
</gene>
<proteinExistence type="predicted"/>
<comment type="caution">
    <text evidence="2">The sequence shown here is derived from an EMBL/GenBank/DDBJ whole genome shotgun (WGS) entry which is preliminary data.</text>
</comment>
<reference evidence="2 3" key="1">
    <citation type="submission" date="2020-04" db="EMBL/GenBank/DDBJ databases">
        <title>Perkinsus olseni comparative genomics.</title>
        <authorList>
            <person name="Bogema D.R."/>
        </authorList>
    </citation>
    <scope>NUCLEOTIDE SEQUENCE [LARGE SCALE GENOMIC DNA]</scope>
    <source>
        <strain evidence="2">00978-12</strain>
    </source>
</reference>
<protein>
    <submittedName>
        <fullName evidence="2">Uncharacterized protein</fullName>
    </submittedName>
</protein>
<feature type="compositionally biased region" description="Basic residues" evidence="1">
    <location>
        <begin position="186"/>
        <end position="196"/>
    </location>
</feature>
<evidence type="ECO:0000313" key="2">
    <source>
        <dbReference type="EMBL" id="KAF4692178.1"/>
    </source>
</evidence>
<feature type="compositionally biased region" description="Polar residues" evidence="1">
    <location>
        <begin position="75"/>
        <end position="89"/>
    </location>
</feature>
<feature type="compositionally biased region" description="Basic and acidic residues" evidence="1">
    <location>
        <begin position="15"/>
        <end position="28"/>
    </location>
</feature>
<organism evidence="2 3">
    <name type="scientific">Perkinsus olseni</name>
    <name type="common">Perkinsus atlanticus</name>
    <dbReference type="NCBI Taxonomy" id="32597"/>
    <lineage>
        <taxon>Eukaryota</taxon>
        <taxon>Sar</taxon>
        <taxon>Alveolata</taxon>
        <taxon>Perkinsozoa</taxon>
        <taxon>Perkinsea</taxon>
        <taxon>Perkinsida</taxon>
        <taxon>Perkinsidae</taxon>
        <taxon>Perkinsus</taxon>
    </lineage>
</organism>